<dbReference type="InterPro" id="IPR037735">
    <property type="entry name" value="AS8-like"/>
</dbReference>
<keyword evidence="3" id="KW-1185">Reference proteome</keyword>
<reference evidence="2 3" key="1">
    <citation type="journal article" date="2008" name="Science">
        <title>The Physcomitrella genome reveals evolutionary insights into the conquest of land by plants.</title>
        <authorList>
            <person name="Rensing S."/>
            <person name="Lang D."/>
            <person name="Zimmer A."/>
            <person name="Terry A."/>
            <person name="Salamov A."/>
            <person name="Shapiro H."/>
            <person name="Nishiyama T."/>
            <person name="Perroud P.-F."/>
            <person name="Lindquist E."/>
            <person name="Kamisugi Y."/>
            <person name="Tanahashi T."/>
            <person name="Sakakibara K."/>
            <person name="Fujita T."/>
            <person name="Oishi K."/>
            <person name="Shin-I T."/>
            <person name="Kuroki Y."/>
            <person name="Toyoda A."/>
            <person name="Suzuki Y."/>
            <person name="Hashimoto A."/>
            <person name="Yamaguchi K."/>
            <person name="Sugano A."/>
            <person name="Kohara Y."/>
            <person name="Fujiyama A."/>
            <person name="Anterola A."/>
            <person name="Aoki S."/>
            <person name="Ashton N."/>
            <person name="Barbazuk W.B."/>
            <person name="Barker E."/>
            <person name="Bennetzen J."/>
            <person name="Bezanilla M."/>
            <person name="Blankenship R."/>
            <person name="Cho S.H."/>
            <person name="Dutcher S."/>
            <person name="Estelle M."/>
            <person name="Fawcett J.A."/>
            <person name="Gundlach H."/>
            <person name="Hanada K."/>
            <person name="Heyl A."/>
            <person name="Hicks K.A."/>
            <person name="Hugh J."/>
            <person name="Lohr M."/>
            <person name="Mayer K."/>
            <person name="Melkozernov A."/>
            <person name="Murata T."/>
            <person name="Nelson D."/>
            <person name="Pils B."/>
            <person name="Prigge M."/>
            <person name="Reiss B."/>
            <person name="Renner T."/>
            <person name="Rombauts S."/>
            <person name="Rushton P."/>
            <person name="Sanderfoot A."/>
            <person name="Schween G."/>
            <person name="Shiu S.-H."/>
            <person name="Stueber K."/>
            <person name="Theodoulou F.L."/>
            <person name="Tu H."/>
            <person name="Van de Peer Y."/>
            <person name="Verrier P.J."/>
            <person name="Waters E."/>
            <person name="Wood A."/>
            <person name="Yang L."/>
            <person name="Cove D."/>
            <person name="Cuming A."/>
            <person name="Hasebe M."/>
            <person name="Lucas S."/>
            <person name="Mishler D.B."/>
            <person name="Reski R."/>
            <person name="Grigoriev I."/>
            <person name="Quatrano R.S."/>
            <person name="Boore J.L."/>
        </authorList>
    </citation>
    <scope>NUCLEOTIDE SEQUENCE [LARGE SCALE GENOMIC DNA]</scope>
    <source>
        <strain evidence="2 3">cv. Gransden 2004</strain>
    </source>
</reference>
<sequence length="166" mass="17356">MAVGGLIQGYKRWNPVHPTYGAFWGVGVGLGCGVGWGPGFGHEVVGFVGSGCGVGLSMGVTLVGVGVGLPASGLACVPCNVVTGAGQGVRQMTRVIAPMVSSFASRTWQAMDTKISMLDHQLRLRSQRTGDGSFREQSIAPDAETMERASGDDSHDFNRRSRVSLT</sequence>
<dbReference type="PANTHER" id="PTHR36778">
    <property type="entry name" value="CADMIUM-INDUCED PROTEIN AS8"/>
    <property type="match status" value="1"/>
</dbReference>
<dbReference type="EnsemblPlants" id="Pp3c19_7810V3.2">
    <property type="protein sequence ID" value="Pp3c19_7810V3.2"/>
    <property type="gene ID" value="Pp3c19_7810"/>
</dbReference>
<organism evidence="2 3">
    <name type="scientific">Physcomitrium patens</name>
    <name type="common">Spreading-leaved earth moss</name>
    <name type="synonym">Physcomitrella patens</name>
    <dbReference type="NCBI Taxonomy" id="3218"/>
    <lineage>
        <taxon>Eukaryota</taxon>
        <taxon>Viridiplantae</taxon>
        <taxon>Streptophyta</taxon>
        <taxon>Embryophyta</taxon>
        <taxon>Bryophyta</taxon>
        <taxon>Bryophytina</taxon>
        <taxon>Bryopsida</taxon>
        <taxon>Funariidae</taxon>
        <taxon>Funariales</taxon>
        <taxon>Funariaceae</taxon>
        <taxon>Physcomitrium</taxon>
    </lineage>
</organism>
<proteinExistence type="predicted"/>
<dbReference type="Proteomes" id="UP000006727">
    <property type="component" value="Chromosome 19"/>
</dbReference>
<dbReference type="EMBL" id="ABEU02000019">
    <property type="status" value="NOT_ANNOTATED_CDS"/>
    <property type="molecule type" value="Genomic_DNA"/>
</dbReference>
<feature type="compositionally biased region" description="Basic and acidic residues" evidence="1">
    <location>
        <begin position="145"/>
        <end position="159"/>
    </location>
</feature>
<evidence type="ECO:0000313" key="3">
    <source>
        <dbReference type="Proteomes" id="UP000006727"/>
    </source>
</evidence>
<feature type="region of interest" description="Disordered" evidence="1">
    <location>
        <begin position="127"/>
        <end position="166"/>
    </location>
</feature>
<reference evidence="2 3" key="2">
    <citation type="journal article" date="2018" name="Plant J.">
        <title>The Physcomitrella patens chromosome-scale assembly reveals moss genome structure and evolution.</title>
        <authorList>
            <person name="Lang D."/>
            <person name="Ullrich K.K."/>
            <person name="Murat F."/>
            <person name="Fuchs J."/>
            <person name="Jenkins J."/>
            <person name="Haas F.B."/>
            <person name="Piednoel M."/>
            <person name="Gundlach H."/>
            <person name="Van Bel M."/>
            <person name="Meyberg R."/>
            <person name="Vives C."/>
            <person name="Morata J."/>
            <person name="Symeonidi A."/>
            <person name="Hiss M."/>
            <person name="Muchero W."/>
            <person name="Kamisugi Y."/>
            <person name="Saleh O."/>
            <person name="Blanc G."/>
            <person name="Decker E.L."/>
            <person name="van Gessel N."/>
            <person name="Grimwood J."/>
            <person name="Hayes R.D."/>
            <person name="Graham S.W."/>
            <person name="Gunter L.E."/>
            <person name="McDaniel S.F."/>
            <person name="Hoernstein S.N.W."/>
            <person name="Larsson A."/>
            <person name="Li F.W."/>
            <person name="Perroud P.F."/>
            <person name="Phillips J."/>
            <person name="Ranjan P."/>
            <person name="Rokshar D.S."/>
            <person name="Rothfels C.J."/>
            <person name="Schneider L."/>
            <person name="Shu S."/>
            <person name="Stevenson D.W."/>
            <person name="Thummler F."/>
            <person name="Tillich M."/>
            <person name="Villarreal Aguilar J.C."/>
            <person name="Widiez T."/>
            <person name="Wong G.K."/>
            <person name="Wymore A."/>
            <person name="Zhang Y."/>
            <person name="Zimmer A.D."/>
            <person name="Quatrano R.S."/>
            <person name="Mayer K.F.X."/>
            <person name="Goodstein D."/>
            <person name="Casacuberta J.M."/>
            <person name="Vandepoele K."/>
            <person name="Reski R."/>
            <person name="Cuming A.C."/>
            <person name="Tuskan G.A."/>
            <person name="Maumus F."/>
            <person name="Salse J."/>
            <person name="Schmutz J."/>
            <person name="Rensing S.A."/>
        </authorList>
    </citation>
    <scope>NUCLEOTIDE SEQUENCE [LARGE SCALE GENOMIC DNA]</scope>
    <source>
        <strain evidence="2 3">cv. Gransden 2004</strain>
    </source>
</reference>
<dbReference type="GeneID" id="112295864"/>
<accession>A0A7I4BLY9</accession>
<gene>
    <name evidence="2" type="primary">LOC112295864</name>
</gene>
<dbReference type="Gramene" id="Pp3c19_7810V3.2">
    <property type="protein sequence ID" value="Pp3c19_7810V3.2"/>
    <property type="gene ID" value="Pp3c19_7810"/>
</dbReference>
<evidence type="ECO:0000313" key="2">
    <source>
        <dbReference type="EnsemblPlants" id="Pp3c19_7810V3.2"/>
    </source>
</evidence>
<dbReference type="AlphaFoldDB" id="A0A7I4BLY9"/>
<reference evidence="2" key="3">
    <citation type="submission" date="2020-12" db="UniProtKB">
        <authorList>
            <consortium name="EnsemblPlants"/>
        </authorList>
    </citation>
    <scope>IDENTIFICATION</scope>
</reference>
<evidence type="ECO:0000256" key="1">
    <source>
        <dbReference type="SAM" id="MobiDB-lite"/>
    </source>
</evidence>
<dbReference type="KEGG" id="ppp:112295864"/>
<name>A0A7I4BLY9_PHYPA</name>
<dbReference type="RefSeq" id="XP_024403651.1">
    <property type="nucleotide sequence ID" value="XM_024547883.2"/>
</dbReference>
<dbReference type="PANTHER" id="PTHR36778:SF1">
    <property type="entry name" value="CADMIUM-INDUCED PROTEIN AS8"/>
    <property type="match status" value="1"/>
</dbReference>
<protein>
    <submittedName>
        <fullName evidence="2">Uncharacterized protein</fullName>
    </submittedName>
</protein>
<dbReference type="OrthoDB" id="1865891at2759"/>